<evidence type="ECO:0000256" key="1">
    <source>
        <dbReference type="SAM" id="Phobius"/>
    </source>
</evidence>
<protein>
    <submittedName>
        <fullName evidence="2">Putative secreted protein</fullName>
    </submittedName>
</protein>
<sequence length="85" mass="9957">MWFGTCMSAIKQLSTILAISFPAPLFAFWEITLVACWPFEARHGKKVRLWLCEAPRAKRGSRNICEQLAFWRAVQMLVFLLLRKR</sequence>
<organism evidence="2">
    <name type="scientific">Ixodes ricinus</name>
    <name type="common">Common tick</name>
    <name type="synonym">Acarus ricinus</name>
    <dbReference type="NCBI Taxonomy" id="34613"/>
    <lineage>
        <taxon>Eukaryota</taxon>
        <taxon>Metazoa</taxon>
        <taxon>Ecdysozoa</taxon>
        <taxon>Arthropoda</taxon>
        <taxon>Chelicerata</taxon>
        <taxon>Arachnida</taxon>
        <taxon>Acari</taxon>
        <taxon>Parasitiformes</taxon>
        <taxon>Ixodida</taxon>
        <taxon>Ixodoidea</taxon>
        <taxon>Ixodidae</taxon>
        <taxon>Ixodinae</taxon>
        <taxon>Ixodes</taxon>
    </lineage>
</organism>
<keyword evidence="1" id="KW-0472">Membrane</keyword>
<accession>A0A6B0U7S8</accession>
<evidence type="ECO:0000313" key="2">
    <source>
        <dbReference type="EMBL" id="MXU85207.1"/>
    </source>
</evidence>
<dbReference type="EMBL" id="GIFC01003124">
    <property type="protein sequence ID" value="MXU85207.1"/>
    <property type="molecule type" value="Transcribed_RNA"/>
</dbReference>
<keyword evidence="1" id="KW-0812">Transmembrane</keyword>
<feature type="transmembrane region" description="Helical" evidence="1">
    <location>
        <begin position="16"/>
        <end position="39"/>
    </location>
</feature>
<name>A0A6B0U7S8_IXORI</name>
<keyword evidence="1" id="KW-1133">Transmembrane helix</keyword>
<reference evidence="2" key="1">
    <citation type="submission" date="2019-12" db="EMBL/GenBank/DDBJ databases">
        <title>An insight into the sialome of adult female Ixodes ricinus ticks feeding for 6 days.</title>
        <authorList>
            <person name="Perner J."/>
            <person name="Ribeiro J.M.C."/>
        </authorList>
    </citation>
    <scope>NUCLEOTIDE SEQUENCE</scope>
    <source>
        <strain evidence="2">Semi-engorged</strain>
        <tissue evidence="2">Salivary glands</tissue>
    </source>
</reference>
<dbReference type="AlphaFoldDB" id="A0A6B0U7S8"/>
<proteinExistence type="predicted"/>